<dbReference type="Proteomes" id="UP000827092">
    <property type="component" value="Unassembled WGS sequence"/>
</dbReference>
<protein>
    <submittedName>
        <fullName evidence="2">Uncharacterized protein</fullName>
    </submittedName>
</protein>
<feature type="region of interest" description="Disordered" evidence="1">
    <location>
        <begin position="1"/>
        <end position="33"/>
    </location>
</feature>
<reference evidence="2 3" key="1">
    <citation type="journal article" date="2022" name="Nat. Ecol. Evol.">
        <title>A masculinizing supergene underlies an exaggerated male reproductive morph in a spider.</title>
        <authorList>
            <person name="Hendrickx F."/>
            <person name="De Corte Z."/>
            <person name="Sonet G."/>
            <person name="Van Belleghem S.M."/>
            <person name="Kostlbacher S."/>
            <person name="Vangestel C."/>
        </authorList>
    </citation>
    <scope>NUCLEOTIDE SEQUENCE [LARGE SCALE GENOMIC DNA]</scope>
    <source>
        <strain evidence="2">W744_W776</strain>
    </source>
</reference>
<proteinExistence type="predicted"/>
<feature type="compositionally biased region" description="Polar residues" evidence="1">
    <location>
        <begin position="19"/>
        <end position="32"/>
    </location>
</feature>
<dbReference type="AlphaFoldDB" id="A0AAV6VVA3"/>
<comment type="caution">
    <text evidence="2">The sequence shown here is derived from an EMBL/GenBank/DDBJ whole genome shotgun (WGS) entry which is preliminary data.</text>
</comment>
<name>A0AAV6VVA3_9ARAC</name>
<accession>A0AAV6VVA3</accession>
<organism evidence="2 3">
    <name type="scientific">Oedothorax gibbosus</name>
    <dbReference type="NCBI Taxonomy" id="931172"/>
    <lineage>
        <taxon>Eukaryota</taxon>
        <taxon>Metazoa</taxon>
        <taxon>Ecdysozoa</taxon>
        <taxon>Arthropoda</taxon>
        <taxon>Chelicerata</taxon>
        <taxon>Arachnida</taxon>
        <taxon>Araneae</taxon>
        <taxon>Araneomorphae</taxon>
        <taxon>Entelegynae</taxon>
        <taxon>Araneoidea</taxon>
        <taxon>Linyphiidae</taxon>
        <taxon>Erigoninae</taxon>
        <taxon>Oedothorax</taxon>
    </lineage>
</organism>
<evidence type="ECO:0000256" key="1">
    <source>
        <dbReference type="SAM" id="MobiDB-lite"/>
    </source>
</evidence>
<dbReference type="EMBL" id="JAFNEN010000014">
    <property type="protein sequence ID" value="KAG8200669.1"/>
    <property type="molecule type" value="Genomic_DNA"/>
</dbReference>
<gene>
    <name evidence="2" type="ORF">JTE90_022287</name>
</gene>
<evidence type="ECO:0000313" key="3">
    <source>
        <dbReference type="Proteomes" id="UP000827092"/>
    </source>
</evidence>
<sequence>MTTASIPREPSLLRETQSKKPSPSILKQTHPSSRAFRIPKSACEKLLQLRDVTVESCKNCVLPKAKPILRRHFDHS</sequence>
<evidence type="ECO:0000313" key="2">
    <source>
        <dbReference type="EMBL" id="KAG8200669.1"/>
    </source>
</evidence>
<keyword evidence="3" id="KW-1185">Reference proteome</keyword>